<evidence type="ECO:0000313" key="3">
    <source>
        <dbReference type="Proteomes" id="UP000615446"/>
    </source>
</evidence>
<sequence>MARNIEIQNKVTTLENYNYGLIKILEIQKEANDFQKQKIEIMESQLSILNEQVANGSTLPFVQQKDYEKSKFGRALVLACSIKILKIISFL</sequence>
<gene>
    <name evidence="2" type="ORF">RCL2_001951000</name>
</gene>
<organism evidence="2 3">
    <name type="scientific">Rhizophagus clarus</name>
    <dbReference type="NCBI Taxonomy" id="94130"/>
    <lineage>
        <taxon>Eukaryota</taxon>
        <taxon>Fungi</taxon>
        <taxon>Fungi incertae sedis</taxon>
        <taxon>Mucoromycota</taxon>
        <taxon>Glomeromycotina</taxon>
        <taxon>Glomeromycetes</taxon>
        <taxon>Glomerales</taxon>
        <taxon>Glomeraceae</taxon>
        <taxon>Rhizophagus</taxon>
    </lineage>
</organism>
<feature type="coiled-coil region" evidence="1">
    <location>
        <begin position="25"/>
        <end position="52"/>
    </location>
</feature>
<name>A0A8H3LV85_9GLOM</name>
<comment type="caution">
    <text evidence="2">The sequence shown here is derived from an EMBL/GenBank/DDBJ whole genome shotgun (WGS) entry which is preliminary data.</text>
</comment>
<proteinExistence type="predicted"/>
<dbReference type="Proteomes" id="UP000615446">
    <property type="component" value="Unassembled WGS sequence"/>
</dbReference>
<evidence type="ECO:0000313" key="2">
    <source>
        <dbReference type="EMBL" id="GES92746.1"/>
    </source>
</evidence>
<protein>
    <submittedName>
        <fullName evidence="2">Uncharacterized protein</fullName>
    </submittedName>
</protein>
<evidence type="ECO:0000256" key="1">
    <source>
        <dbReference type="SAM" id="Coils"/>
    </source>
</evidence>
<keyword evidence="1" id="KW-0175">Coiled coil</keyword>
<dbReference type="EMBL" id="BLAL01000216">
    <property type="protein sequence ID" value="GES92746.1"/>
    <property type="molecule type" value="Genomic_DNA"/>
</dbReference>
<dbReference type="AlphaFoldDB" id="A0A8H3LV85"/>
<reference evidence="2" key="1">
    <citation type="submission" date="2019-10" db="EMBL/GenBank/DDBJ databases">
        <title>Conservation and host-specific expression of non-tandemly repeated heterogenous ribosome RNA gene in arbuscular mycorrhizal fungi.</title>
        <authorList>
            <person name="Maeda T."/>
            <person name="Kobayashi Y."/>
            <person name="Nakagawa T."/>
            <person name="Ezawa T."/>
            <person name="Yamaguchi K."/>
            <person name="Bino T."/>
            <person name="Nishimoto Y."/>
            <person name="Shigenobu S."/>
            <person name="Kawaguchi M."/>
        </authorList>
    </citation>
    <scope>NUCLEOTIDE SEQUENCE</scope>
    <source>
        <strain evidence="2">HR1</strain>
    </source>
</reference>
<accession>A0A8H3LV85</accession>